<protein>
    <submittedName>
        <fullName evidence="1">Uncharacterized protein</fullName>
    </submittedName>
</protein>
<name>A0A0E9RYA3_ANGAN</name>
<evidence type="ECO:0000313" key="1">
    <source>
        <dbReference type="EMBL" id="JAH33857.1"/>
    </source>
</evidence>
<dbReference type="EMBL" id="GBXM01074720">
    <property type="protein sequence ID" value="JAH33857.1"/>
    <property type="molecule type" value="Transcribed_RNA"/>
</dbReference>
<proteinExistence type="predicted"/>
<reference evidence="1" key="1">
    <citation type="submission" date="2014-11" db="EMBL/GenBank/DDBJ databases">
        <authorList>
            <person name="Amaro Gonzalez C."/>
        </authorList>
    </citation>
    <scope>NUCLEOTIDE SEQUENCE</scope>
</reference>
<accession>A0A0E9RYA3</accession>
<organism evidence="1">
    <name type="scientific">Anguilla anguilla</name>
    <name type="common">European freshwater eel</name>
    <name type="synonym">Muraena anguilla</name>
    <dbReference type="NCBI Taxonomy" id="7936"/>
    <lineage>
        <taxon>Eukaryota</taxon>
        <taxon>Metazoa</taxon>
        <taxon>Chordata</taxon>
        <taxon>Craniata</taxon>
        <taxon>Vertebrata</taxon>
        <taxon>Euteleostomi</taxon>
        <taxon>Actinopterygii</taxon>
        <taxon>Neopterygii</taxon>
        <taxon>Teleostei</taxon>
        <taxon>Anguilliformes</taxon>
        <taxon>Anguillidae</taxon>
        <taxon>Anguilla</taxon>
    </lineage>
</organism>
<reference evidence="1" key="2">
    <citation type="journal article" date="2015" name="Fish Shellfish Immunol.">
        <title>Early steps in the European eel (Anguilla anguilla)-Vibrio vulnificus interaction in the gills: Role of the RtxA13 toxin.</title>
        <authorList>
            <person name="Callol A."/>
            <person name="Pajuelo D."/>
            <person name="Ebbesson L."/>
            <person name="Teles M."/>
            <person name="MacKenzie S."/>
            <person name="Amaro C."/>
        </authorList>
    </citation>
    <scope>NUCLEOTIDE SEQUENCE</scope>
</reference>
<sequence length="10" mass="1084">MRNGAGLPLR</sequence>